<dbReference type="PANTHER" id="PTHR16557:SF10">
    <property type="entry name" value="2-OXOGLUTARATE-DEPENDENT DIOXYGENASE FAMILY PROTEIN"/>
    <property type="match status" value="1"/>
</dbReference>
<gene>
    <name evidence="8" type="primary">LOC107431261</name>
</gene>
<keyword evidence="4" id="KW-0560">Oxidoreductase</keyword>
<evidence type="ECO:0000256" key="4">
    <source>
        <dbReference type="ARBA" id="ARBA00023002"/>
    </source>
</evidence>
<evidence type="ECO:0000313" key="7">
    <source>
        <dbReference type="Proteomes" id="UP001652623"/>
    </source>
</evidence>
<dbReference type="InterPro" id="IPR027450">
    <property type="entry name" value="AlkB-like"/>
</dbReference>
<comment type="similarity">
    <text evidence="1">Belongs to the alkB family.</text>
</comment>
<dbReference type="RefSeq" id="XP_060673848.1">
    <property type="nucleotide sequence ID" value="XM_060817865.1"/>
</dbReference>
<dbReference type="SUPFAM" id="SSF51197">
    <property type="entry name" value="Clavaminate synthase-like"/>
    <property type="match status" value="1"/>
</dbReference>
<evidence type="ECO:0000256" key="1">
    <source>
        <dbReference type="ARBA" id="ARBA00007879"/>
    </source>
</evidence>
<reference evidence="8" key="1">
    <citation type="submission" date="2025-08" db="UniProtKB">
        <authorList>
            <consortium name="RefSeq"/>
        </authorList>
    </citation>
    <scope>IDENTIFICATION</scope>
    <source>
        <tissue evidence="8">Seedling</tissue>
    </source>
</reference>
<evidence type="ECO:0000259" key="6">
    <source>
        <dbReference type="Pfam" id="PF13532"/>
    </source>
</evidence>
<name>A0ABM4AAU0_ZIZJJ</name>
<evidence type="ECO:0000256" key="5">
    <source>
        <dbReference type="ARBA" id="ARBA00023004"/>
    </source>
</evidence>
<evidence type="ECO:0000256" key="2">
    <source>
        <dbReference type="ARBA" id="ARBA00022723"/>
    </source>
</evidence>
<dbReference type="GeneID" id="107431261"/>
<evidence type="ECO:0000256" key="3">
    <source>
        <dbReference type="ARBA" id="ARBA00022964"/>
    </source>
</evidence>
<sequence length="193" mass="22002">MALPRSSPIHSNRAFQFYFRFHCNLVQVKIVRTIQKLGLGRGGFYKTGPRRALMGLGLTWEPIKYKYEFQRSVDGSETQPIPLYLSFLVKRSLQDAYPILRKDRNESKESLRKGLPVVSFSNGDSGEVLYGDARDEYAAENIILESGDLLIFGGKSRHIFHGVRPVIPNSAPKELLEEIGLRPGRLNLTFRKY</sequence>
<organism evidence="7 8">
    <name type="scientific">Ziziphus jujuba</name>
    <name type="common">Chinese jujube</name>
    <name type="synonym">Ziziphus sativa</name>
    <dbReference type="NCBI Taxonomy" id="326968"/>
    <lineage>
        <taxon>Eukaryota</taxon>
        <taxon>Viridiplantae</taxon>
        <taxon>Streptophyta</taxon>
        <taxon>Embryophyta</taxon>
        <taxon>Tracheophyta</taxon>
        <taxon>Spermatophyta</taxon>
        <taxon>Magnoliopsida</taxon>
        <taxon>eudicotyledons</taxon>
        <taxon>Gunneridae</taxon>
        <taxon>Pentapetalae</taxon>
        <taxon>rosids</taxon>
        <taxon>fabids</taxon>
        <taxon>Rosales</taxon>
        <taxon>Rhamnaceae</taxon>
        <taxon>Paliureae</taxon>
        <taxon>Ziziphus</taxon>
    </lineage>
</organism>
<dbReference type="Gene3D" id="2.60.120.590">
    <property type="entry name" value="Alpha-ketoglutarate-dependent dioxygenase AlkB-like"/>
    <property type="match status" value="1"/>
</dbReference>
<accession>A0ABM4AAU0</accession>
<keyword evidence="7" id="KW-1185">Reference proteome</keyword>
<dbReference type="Proteomes" id="UP001652623">
    <property type="component" value="Chromosome 6"/>
</dbReference>
<dbReference type="PANTHER" id="PTHR16557">
    <property type="entry name" value="ALKYLATED DNA REPAIR PROTEIN ALKB-RELATED"/>
    <property type="match status" value="1"/>
</dbReference>
<keyword evidence="2" id="KW-0479">Metal-binding</keyword>
<proteinExistence type="inferred from homology"/>
<feature type="domain" description="Alpha-ketoglutarate-dependent dioxygenase AlkB-like" evidence="6">
    <location>
        <begin position="103"/>
        <end position="191"/>
    </location>
</feature>
<evidence type="ECO:0000313" key="8">
    <source>
        <dbReference type="RefSeq" id="XP_060673848.1"/>
    </source>
</evidence>
<keyword evidence="5" id="KW-0408">Iron</keyword>
<dbReference type="InterPro" id="IPR004574">
    <property type="entry name" value="Alkb"/>
</dbReference>
<protein>
    <submittedName>
        <fullName evidence="8">Uncharacterized protein LOC107431261</fullName>
    </submittedName>
</protein>
<dbReference type="InterPro" id="IPR037151">
    <property type="entry name" value="AlkB-like_sf"/>
</dbReference>
<dbReference type="Pfam" id="PF13532">
    <property type="entry name" value="2OG-FeII_Oxy_2"/>
    <property type="match status" value="1"/>
</dbReference>
<keyword evidence="3" id="KW-0223">Dioxygenase</keyword>